<reference evidence="4" key="1">
    <citation type="journal article" date="2017" name="Nature">
        <title>The genome of Chenopodium quinoa.</title>
        <authorList>
            <person name="Jarvis D.E."/>
            <person name="Ho Y.S."/>
            <person name="Lightfoot D.J."/>
            <person name="Schmoeckel S.M."/>
            <person name="Li B."/>
            <person name="Borm T.J.A."/>
            <person name="Ohyanagi H."/>
            <person name="Mineta K."/>
            <person name="Michell C.T."/>
            <person name="Saber N."/>
            <person name="Kharbatia N.M."/>
            <person name="Rupper R.R."/>
            <person name="Sharp A.R."/>
            <person name="Dally N."/>
            <person name="Boughton B.A."/>
            <person name="Woo Y.H."/>
            <person name="Gao G."/>
            <person name="Schijlen E.G.W.M."/>
            <person name="Guo X."/>
            <person name="Momin A.A."/>
            <person name="Negrao S."/>
            <person name="Al-Babili S."/>
            <person name="Gehring C."/>
            <person name="Roessner U."/>
            <person name="Jung C."/>
            <person name="Murphy K."/>
            <person name="Arold S.T."/>
            <person name="Gojobori T."/>
            <person name="van der Linden C.G."/>
            <person name="van Loo E.N."/>
            <person name="Jellen E.N."/>
            <person name="Maughan P.J."/>
            <person name="Tester M."/>
        </authorList>
    </citation>
    <scope>NUCLEOTIDE SEQUENCE [LARGE SCALE GENOMIC DNA]</scope>
    <source>
        <strain evidence="4">cv. PI 614886</strain>
    </source>
</reference>
<dbReference type="Gene3D" id="1.25.70.10">
    <property type="entry name" value="Transcription termination factor 3, mitochondrial"/>
    <property type="match status" value="1"/>
</dbReference>
<keyword evidence="5" id="KW-1185">Reference proteome</keyword>
<keyword evidence="3" id="KW-0809">Transit peptide</keyword>
<dbReference type="PANTHER" id="PTHR13068">
    <property type="entry name" value="CGI-12 PROTEIN-RELATED"/>
    <property type="match status" value="1"/>
</dbReference>
<dbReference type="Pfam" id="PF02536">
    <property type="entry name" value="mTERF"/>
    <property type="match status" value="1"/>
</dbReference>
<keyword evidence="2" id="KW-0806">Transcription termination</keyword>
<sequence>MIKIGCSCRSINNGVQGLYSYLPGFWRLPLLYSTSTKEGNPSLSSTLPTLLVSSLGFSPQQSHSTSAKLAVERQAVGATRVSEFDTVENADSVIQFFKQLGFQQSDIRKIVCRFPRILVARVEKTLNPRIKLLNDFGISGSNLVQTIVINPSILNTQFGPAIHAFRTVLGSDDNLSTILKRCNGIYFGISAKSLIPNIELLQNYCSIPIDKIRKEICRQPKPYLLRTDLFQDNLTRVEKIGISRDSSMFNYGLQLISGLSDKRIEDKCEIFKSFGWTQSDVNKLIRRNPMCLTAAEAKIKARLDFLMNQLGFKPDFMVSNICLFTCSIEKRLLPRHRVLQVLKEKGLIQMNYSLPSAVKLNESAFVKRLVLPFEEVHEVYALMTDVNLHKIYDNANTGLDNLAKVEVEDNEKEVNFQLSAICYVLGANHLIVLKEKGVLNYSHPSAAILNESLFLKKFVLPFEEVHEVYTQLTGCTVGSLTVAGIPKMTSDSVASR</sequence>
<keyword evidence="2" id="KW-0804">Transcription</keyword>
<dbReference type="GO" id="GO:0003676">
    <property type="term" value="F:nucleic acid binding"/>
    <property type="evidence" value="ECO:0007669"/>
    <property type="project" value="InterPro"/>
</dbReference>
<dbReference type="InterPro" id="IPR003690">
    <property type="entry name" value="MTERF"/>
</dbReference>
<dbReference type="Proteomes" id="UP000596660">
    <property type="component" value="Unplaced"/>
</dbReference>
<name>A0A803L3G1_CHEQI</name>
<evidence type="ECO:0000313" key="5">
    <source>
        <dbReference type="Proteomes" id="UP000596660"/>
    </source>
</evidence>
<evidence type="ECO:0000256" key="3">
    <source>
        <dbReference type="ARBA" id="ARBA00022946"/>
    </source>
</evidence>
<dbReference type="AlphaFoldDB" id="A0A803L3G1"/>
<accession>A0A803L3G1</accession>
<dbReference type="GO" id="GO:0006353">
    <property type="term" value="P:DNA-templated transcription termination"/>
    <property type="evidence" value="ECO:0007669"/>
    <property type="project" value="UniProtKB-KW"/>
</dbReference>
<proteinExistence type="inferred from homology"/>
<protein>
    <submittedName>
        <fullName evidence="4">Uncharacterized protein</fullName>
    </submittedName>
</protein>
<evidence type="ECO:0000256" key="2">
    <source>
        <dbReference type="ARBA" id="ARBA00022472"/>
    </source>
</evidence>
<dbReference type="PANTHER" id="PTHR13068:SF231">
    <property type="entry name" value="TRANSCRIPTION TERMINATION FACTOR MTERF2, CHLOROPLASTIC-LIKE"/>
    <property type="match status" value="1"/>
</dbReference>
<dbReference type="InterPro" id="IPR038538">
    <property type="entry name" value="MTERF_sf"/>
</dbReference>
<evidence type="ECO:0000313" key="4">
    <source>
        <dbReference type="EnsemblPlants" id="AUR62006400-RA:cds"/>
    </source>
</evidence>
<evidence type="ECO:0000256" key="1">
    <source>
        <dbReference type="ARBA" id="ARBA00007692"/>
    </source>
</evidence>
<dbReference type="EnsemblPlants" id="AUR62006400-RA">
    <property type="protein sequence ID" value="AUR62006400-RA:cds"/>
    <property type="gene ID" value="AUR62006400"/>
</dbReference>
<comment type="similarity">
    <text evidence="1">Belongs to the mTERF family.</text>
</comment>
<keyword evidence="2" id="KW-0805">Transcription regulation</keyword>
<dbReference type="SMART" id="SM00733">
    <property type="entry name" value="Mterf"/>
    <property type="match status" value="4"/>
</dbReference>
<organism evidence="4 5">
    <name type="scientific">Chenopodium quinoa</name>
    <name type="common">Quinoa</name>
    <dbReference type="NCBI Taxonomy" id="63459"/>
    <lineage>
        <taxon>Eukaryota</taxon>
        <taxon>Viridiplantae</taxon>
        <taxon>Streptophyta</taxon>
        <taxon>Embryophyta</taxon>
        <taxon>Tracheophyta</taxon>
        <taxon>Spermatophyta</taxon>
        <taxon>Magnoliopsida</taxon>
        <taxon>eudicotyledons</taxon>
        <taxon>Gunneridae</taxon>
        <taxon>Pentapetalae</taxon>
        <taxon>Caryophyllales</taxon>
        <taxon>Chenopodiaceae</taxon>
        <taxon>Chenopodioideae</taxon>
        <taxon>Atripliceae</taxon>
        <taxon>Chenopodium</taxon>
    </lineage>
</organism>
<dbReference type="OMA" id="RPVMLCF"/>
<reference evidence="4" key="2">
    <citation type="submission" date="2021-03" db="UniProtKB">
        <authorList>
            <consortium name="EnsemblPlants"/>
        </authorList>
    </citation>
    <scope>IDENTIFICATION</scope>
</reference>
<dbReference type="FunFam" id="1.25.70.10:FF:000001">
    <property type="entry name" value="Mitochondrial transcription termination factor-like"/>
    <property type="match status" value="1"/>
</dbReference>
<dbReference type="Gramene" id="AUR62006400-RA">
    <property type="protein sequence ID" value="AUR62006400-RA:cds"/>
    <property type="gene ID" value="AUR62006400"/>
</dbReference>